<reference evidence="10" key="1">
    <citation type="journal article" date="2019" name="Int. J. Syst. Evol. Microbiol.">
        <title>The Global Catalogue of Microorganisms (GCM) 10K type strain sequencing project: providing services to taxonomists for standard genome sequencing and annotation.</title>
        <authorList>
            <consortium name="The Broad Institute Genomics Platform"/>
            <consortium name="The Broad Institute Genome Sequencing Center for Infectious Disease"/>
            <person name="Wu L."/>
            <person name="Ma J."/>
        </authorList>
    </citation>
    <scope>NUCLEOTIDE SEQUENCE [LARGE SCALE GENOMIC DNA]</scope>
    <source>
        <strain evidence="10">SHR3</strain>
    </source>
</reference>
<comment type="cofactor">
    <cofactor evidence="1">
        <name>[4Fe-4S] cluster</name>
        <dbReference type="ChEBI" id="CHEBI:49883"/>
    </cofactor>
</comment>
<dbReference type="SUPFAM" id="SSF102114">
    <property type="entry name" value="Radical SAM enzymes"/>
    <property type="match status" value="1"/>
</dbReference>
<dbReference type="NCBIfam" id="TIGR04337">
    <property type="entry name" value="AmmeMemoSam_rS"/>
    <property type="match status" value="1"/>
</dbReference>
<dbReference type="Proteomes" id="UP001595974">
    <property type="component" value="Unassembled WGS sequence"/>
</dbReference>
<keyword evidence="2" id="KW-0004">4Fe-4S</keyword>
<evidence type="ECO:0000256" key="1">
    <source>
        <dbReference type="ARBA" id="ARBA00001966"/>
    </source>
</evidence>
<evidence type="ECO:0000256" key="2">
    <source>
        <dbReference type="ARBA" id="ARBA00022485"/>
    </source>
</evidence>
<organism evidence="9 10">
    <name type="scientific">Thauera sinica</name>
    <dbReference type="NCBI Taxonomy" id="2665146"/>
    <lineage>
        <taxon>Bacteria</taxon>
        <taxon>Pseudomonadati</taxon>
        <taxon>Pseudomonadota</taxon>
        <taxon>Betaproteobacteria</taxon>
        <taxon>Rhodocyclales</taxon>
        <taxon>Zoogloeaceae</taxon>
        <taxon>Thauera</taxon>
    </lineage>
</organism>
<keyword evidence="3" id="KW-0313">Glucose metabolism</keyword>
<evidence type="ECO:0000256" key="7">
    <source>
        <dbReference type="ARBA" id="ARBA00023014"/>
    </source>
</evidence>
<dbReference type="PROSITE" id="PS51918">
    <property type="entry name" value="RADICAL_SAM"/>
    <property type="match status" value="1"/>
</dbReference>
<protein>
    <submittedName>
        <fullName evidence="9">AmmeMemoRadiSam system radical SAM enzyme</fullName>
    </submittedName>
</protein>
<keyword evidence="3" id="KW-0119">Carbohydrate metabolism</keyword>
<evidence type="ECO:0000256" key="4">
    <source>
        <dbReference type="ARBA" id="ARBA00022691"/>
    </source>
</evidence>
<keyword evidence="10" id="KW-1185">Reference proteome</keyword>
<evidence type="ECO:0000256" key="6">
    <source>
        <dbReference type="ARBA" id="ARBA00023004"/>
    </source>
</evidence>
<dbReference type="RefSeq" id="WP_096446711.1">
    <property type="nucleotide sequence ID" value="NZ_JBHSOG010000030.1"/>
</dbReference>
<dbReference type="InterPro" id="IPR013785">
    <property type="entry name" value="Aldolase_TIM"/>
</dbReference>
<dbReference type="SFLD" id="SFLDS00029">
    <property type="entry name" value="Radical_SAM"/>
    <property type="match status" value="1"/>
</dbReference>
<accession>A0ABW1AQR1</accession>
<name>A0ABW1AQR1_9RHOO</name>
<dbReference type="EMBL" id="JBHSOG010000030">
    <property type="protein sequence ID" value="MFC5769504.1"/>
    <property type="molecule type" value="Genomic_DNA"/>
</dbReference>
<evidence type="ECO:0000259" key="8">
    <source>
        <dbReference type="PROSITE" id="PS51918"/>
    </source>
</evidence>
<gene>
    <name evidence="9" type="primary">amrS</name>
    <name evidence="9" type="ORF">ACFPTN_08960</name>
</gene>
<keyword evidence="4" id="KW-0949">S-adenosyl-L-methionine</keyword>
<evidence type="ECO:0000313" key="10">
    <source>
        <dbReference type="Proteomes" id="UP001595974"/>
    </source>
</evidence>
<sequence length="471" mass="52515">MADKLHTLTPSLQQAPHPARLWQPLANGRVQCHLSPRECKIPEGGLGFCGVRYNQGGRLVTLNYGKSVPITEERIESEAVYHYAPGARILSLGNIGCMFKCDFCQNWQTSQARLVREQDIARYTPEQVVDYAVRHGIGILSWTYNDPVVWHEFVMDTARLGRQAGLKNLYKSAFSIGPGAIDELLEVMDIFSISLKSMDAGYYRKFARGELQPVLDGILQVYRARSDGDGPHLEISNLCLTGRNDNLIEARRVCDWMLDKLDDRIPLHYVRFHPDYLYTHVERTDVNFLEAARRQALDAGVKFVYLGNTGGTTSVDTYCPQCGQTVIRRSGETLEMHLDGSRCGHCGCDLPIVNSSWADRTSSTSGKVMRSLTHVFRGAIGAAHIEQPTESPIRYVFLDVEGEEIGRGQSSCLRFLVSRPSVRVAALRIDLEADTDVRVLEVFDRAHFPTAAAAQSQTGSCDVPPALIIPR</sequence>
<dbReference type="InterPro" id="IPR058240">
    <property type="entry name" value="rSAM_sf"/>
</dbReference>
<evidence type="ECO:0000256" key="3">
    <source>
        <dbReference type="ARBA" id="ARBA00022526"/>
    </source>
</evidence>
<evidence type="ECO:0000256" key="5">
    <source>
        <dbReference type="ARBA" id="ARBA00022723"/>
    </source>
</evidence>
<dbReference type="SFLD" id="SFLDG01101">
    <property type="entry name" value="Uncharacterised_Radical_SAM_Su"/>
    <property type="match status" value="1"/>
</dbReference>
<dbReference type="PANTHER" id="PTHR30352">
    <property type="entry name" value="PYRUVATE FORMATE-LYASE-ACTIVATING ENZYME"/>
    <property type="match status" value="1"/>
</dbReference>
<proteinExistence type="predicted"/>
<dbReference type="PANTHER" id="PTHR30352:SF5">
    <property type="entry name" value="PYRUVATE FORMATE-LYASE 1-ACTIVATING ENZYME"/>
    <property type="match status" value="1"/>
</dbReference>
<comment type="caution">
    <text evidence="9">The sequence shown here is derived from an EMBL/GenBank/DDBJ whole genome shotgun (WGS) entry which is preliminary data.</text>
</comment>
<keyword evidence="6" id="KW-0408">Iron</keyword>
<keyword evidence="5" id="KW-0479">Metal-binding</keyword>
<dbReference type="Pfam" id="PF04055">
    <property type="entry name" value="Radical_SAM"/>
    <property type="match status" value="1"/>
</dbReference>
<dbReference type="CDD" id="cd01335">
    <property type="entry name" value="Radical_SAM"/>
    <property type="match status" value="1"/>
</dbReference>
<evidence type="ECO:0000313" key="9">
    <source>
        <dbReference type="EMBL" id="MFC5769504.1"/>
    </source>
</evidence>
<dbReference type="InterPro" id="IPR034457">
    <property type="entry name" value="Organic_radical-activating"/>
</dbReference>
<keyword evidence="7" id="KW-0411">Iron-sulfur</keyword>
<dbReference type="Gene3D" id="3.20.20.70">
    <property type="entry name" value="Aldolase class I"/>
    <property type="match status" value="1"/>
</dbReference>
<dbReference type="InterPro" id="IPR027596">
    <property type="entry name" value="AmmeMemoSam_rS"/>
</dbReference>
<dbReference type="InterPro" id="IPR007197">
    <property type="entry name" value="rSAM"/>
</dbReference>
<feature type="domain" description="Radical SAM core" evidence="8">
    <location>
        <begin position="82"/>
        <end position="308"/>
    </location>
</feature>